<keyword evidence="2" id="KW-1185">Reference proteome</keyword>
<organism evidence="1 2">
    <name type="scientific">Pseudobacteroides cellulosolvens ATCC 35603 = DSM 2933</name>
    <dbReference type="NCBI Taxonomy" id="398512"/>
    <lineage>
        <taxon>Bacteria</taxon>
        <taxon>Bacillati</taxon>
        <taxon>Bacillota</taxon>
        <taxon>Clostridia</taxon>
        <taxon>Eubacteriales</taxon>
        <taxon>Oscillospiraceae</taxon>
        <taxon>Pseudobacteroides</taxon>
    </lineage>
</organism>
<accession>A0A0L6JQF2</accession>
<evidence type="ECO:0000313" key="1">
    <source>
        <dbReference type="EMBL" id="KNY27915.1"/>
    </source>
</evidence>
<dbReference type="EMBL" id="LGTC01000001">
    <property type="protein sequence ID" value="KNY27915.1"/>
    <property type="molecule type" value="Genomic_DNA"/>
</dbReference>
<dbReference type="AlphaFoldDB" id="A0A0L6JQF2"/>
<dbReference type="RefSeq" id="WP_050753515.1">
    <property type="nucleotide sequence ID" value="NZ_LGTC01000001.1"/>
</dbReference>
<reference evidence="2" key="1">
    <citation type="submission" date="2015-07" db="EMBL/GenBank/DDBJ databases">
        <title>Near-Complete Genome Sequence of the Cellulolytic Bacterium Bacteroides (Pseudobacteroides) cellulosolvens ATCC 35603.</title>
        <authorList>
            <person name="Dassa B."/>
            <person name="Utturkar S.M."/>
            <person name="Klingeman D.M."/>
            <person name="Hurt R.A."/>
            <person name="Keller M."/>
            <person name="Xu J."/>
            <person name="Reddy Y.H.K."/>
            <person name="Borovok I."/>
            <person name="Grinberg I.R."/>
            <person name="Lamed R."/>
            <person name="Zhivin O."/>
            <person name="Bayer E.A."/>
            <person name="Brown S.D."/>
        </authorList>
    </citation>
    <scope>NUCLEOTIDE SEQUENCE [LARGE SCALE GENOMIC DNA]</scope>
    <source>
        <strain evidence="2">DSM 2933</strain>
    </source>
</reference>
<evidence type="ECO:0000313" key="2">
    <source>
        <dbReference type="Proteomes" id="UP000036923"/>
    </source>
</evidence>
<dbReference type="Proteomes" id="UP000036923">
    <property type="component" value="Unassembled WGS sequence"/>
</dbReference>
<protein>
    <submittedName>
        <fullName evidence="1">Uncharacterized protein</fullName>
    </submittedName>
</protein>
<proteinExistence type="predicted"/>
<sequence>MSIFTIIKKVAGPVLATHNFVLEGKQGSLRIAFSKKRDDVTQYIVFQKSNFQHAMRIEFSTSIKPIPVLGHSLSDKYINKFWWEYDDSNIETKYTIINELLSIAINDGISYLETMSIPELLE</sequence>
<comment type="caution">
    <text evidence="1">The sequence shown here is derived from an EMBL/GenBank/DDBJ whole genome shotgun (WGS) entry which is preliminary data.</text>
</comment>
<name>A0A0L6JQF2_9FIRM</name>
<gene>
    <name evidence="1" type="ORF">Bccel_3186</name>
</gene>